<dbReference type="RefSeq" id="WP_228352239.1">
    <property type="nucleotide sequence ID" value="NZ_JACEGA010000001.1"/>
</dbReference>
<accession>A0A839JYM9</accession>
<sequence length="237" mass="28088">MNAISFLFTTVLALCFKELPFIIRLILLLSSFLSAGYVLIDGIPLKKVHVNTDGMNLYWLRKNAMALKSCYFQMDIIPLMQRGSTYRDFSKVRVILPDGADLSNEIIAWHKIIECYYYMDVRQFEKALESLIMLDEYLDSYSILLKETIASEKLFLYIKLNYTKEQIDSLYIKIRESLLRRNLDFNFTRVRMAYDLLINKSESQKKRILEEVNLKRKQYPYLGEAVFNYRLIKEMLT</sequence>
<dbReference type="Proteomes" id="UP000574276">
    <property type="component" value="Unassembled WGS sequence"/>
</dbReference>
<evidence type="ECO:0000313" key="3">
    <source>
        <dbReference type="Proteomes" id="UP000574276"/>
    </source>
</evidence>
<keyword evidence="1" id="KW-0472">Membrane</keyword>
<dbReference type="EMBL" id="JACEGA010000001">
    <property type="protein sequence ID" value="MBB2182520.1"/>
    <property type="molecule type" value="Genomic_DNA"/>
</dbReference>
<dbReference type="AlphaFoldDB" id="A0A839JYM9"/>
<gene>
    <name evidence="2" type="ORF">H0486_06500</name>
</gene>
<evidence type="ECO:0000256" key="1">
    <source>
        <dbReference type="SAM" id="Phobius"/>
    </source>
</evidence>
<proteinExistence type="predicted"/>
<name>A0A839JYM9_9FIRM</name>
<organism evidence="2 3">
    <name type="scientific">Variimorphobacter saccharofermentans</name>
    <dbReference type="NCBI Taxonomy" id="2755051"/>
    <lineage>
        <taxon>Bacteria</taxon>
        <taxon>Bacillati</taxon>
        <taxon>Bacillota</taxon>
        <taxon>Clostridia</taxon>
        <taxon>Lachnospirales</taxon>
        <taxon>Lachnospiraceae</taxon>
        <taxon>Variimorphobacter</taxon>
    </lineage>
</organism>
<evidence type="ECO:0000313" key="2">
    <source>
        <dbReference type="EMBL" id="MBB2182520.1"/>
    </source>
</evidence>
<feature type="transmembrane region" description="Helical" evidence="1">
    <location>
        <begin position="23"/>
        <end position="40"/>
    </location>
</feature>
<keyword evidence="1" id="KW-1133">Transmembrane helix</keyword>
<keyword evidence="3" id="KW-1185">Reference proteome</keyword>
<keyword evidence="1" id="KW-0812">Transmembrane</keyword>
<protein>
    <submittedName>
        <fullName evidence="2">Uncharacterized protein</fullName>
    </submittedName>
</protein>
<comment type="caution">
    <text evidence="2">The sequence shown here is derived from an EMBL/GenBank/DDBJ whole genome shotgun (WGS) entry which is preliminary data.</text>
</comment>
<reference evidence="2 3" key="1">
    <citation type="submission" date="2020-07" db="EMBL/GenBank/DDBJ databases">
        <title>Characterization and genome sequencing of isolate MD1, a novel member within the family Lachnospiraceae.</title>
        <authorList>
            <person name="Rettenmaier R."/>
            <person name="Di Bello L."/>
            <person name="Zinser C."/>
            <person name="Scheitz K."/>
            <person name="Liebl W."/>
            <person name="Zverlov V."/>
        </authorList>
    </citation>
    <scope>NUCLEOTIDE SEQUENCE [LARGE SCALE GENOMIC DNA]</scope>
    <source>
        <strain evidence="2 3">MD1</strain>
    </source>
</reference>